<dbReference type="PROSITE" id="PS01124">
    <property type="entry name" value="HTH_ARAC_FAMILY_2"/>
    <property type="match status" value="1"/>
</dbReference>
<gene>
    <name evidence="2" type="ORF">H9N25_04825</name>
</gene>
<evidence type="ECO:0000313" key="3">
    <source>
        <dbReference type="Proteomes" id="UP000516439"/>
    </source>
</evidence>
<dbReference type="EMBL" id="CP061171">
    <property type="protein sequence ID" value="QNR85787.1"/>
    <property type="molecule type" value="Genomic_DNA"/>
</dbReference>
<organism evidence="2 3">
    <name type="scientific">Pedobacter riviphilus</name>
    <dbReference type="NCBI Taxonomy" id="2766984"/>
    <lineage>
        <taxon>Bacteria</taxon>
        <taxon>Pseudomonadati</taxon>
        <taxon>Bacteroidota</taxon>
        <taxon>Sphingobacteriia</taxon>
        <taxon>Sphingobacteriales</taxon>
        <taxon>Sphingobacteriaceae</taxon>
        <taxon>Pedobacter</taxon>
    </lineage>
</organism>
<evidence type="ECO:0000259" key="1">
    <source>
        <dbReference type="PROSITE" id="PS01124"/>
    </source>
</evidence>
<dbReference type="RefSeq" id="WP_190328125.1">
    <property type="nucleotide sequence ID" value="NZ_CP061171.1"/>
</dbReference>
<name>A0ABX6TKG8_9SPHI</name>
<dbReference type="Gene3D" id="1.10.10.60">
    <property type="entry name" value="Homeodomain-like"/>
    <property type="match status" value="1"/>
</dbReference>
<dbReference type="SMART" id="SM00342">
    <property type="entry name" value="HTH_ARAC"/>
    <property type="match status" value="1"/>
</dbReference>
<dbReference type="InterPro" id="IPR018060">
    <property type="entry name" value="HTH_AraC"/>
</dbReference>
<feature type="domain" description="HTH araC/xylS-type" evidence="1">
    <location>
        <begin position="160"/>
        <end position="257"/>
    </location>
</feature>
<reference evidence="2 3" key="1">
    <citation type="submission" date="2020-09" db="EMBL/GenBank/DDBJ databases">
        <title>Pedobacter sp. SW-16 isolated from soil near Yeocheon.</title>
        <authorList>
            <person name="Im H.S."/>
            <person name="Joung Y."/>
            <person name="Lee S.-S."/>
        </authorList>
    </citation>
    <scope>NUCLEOTIDE SEQUENCE [LARGE SCALE GENOMIC DNA]</scope>
    <source>
        <strain evidence="2 3">SW-16</strain>
    </source>
</reference>
<dbReference type="Pfam" id="PF12833">
    <property type="entry name" value="HTH_18"/>
    <property type="match status" value="1"/>
</dbReference>
<keyword evidence="3" id="KW-1185">Reference proteome</keyword>
<proteinExistence type="predicted"/>
<dbReference type="Proteomes" id="UP000516439">
    <property type="component" value="Chromosome"/>
</dbReference>
<protein>
    <submittedName>
        <fullName evidence="2">AraC family transcriptional regulator</fullName>
    </submittedName>
</protein>
<evidence type="ECO:0000313" key="2">
    <source>
        <dbReference type="EMBL" id="QNR85787.1"/>
    </source>
</evidence>
<sequence>MELHFYTPENDILKQYIEGYYFLNDHGPGAIKAYTTFPNNYGIVTVNLNSKVKLDINKISIEPSCDNNIYASFAYRYRNPIEVHYTGPFQEITIYFKPLGINYFVNNLETMFSQKKMTEFIPQFLDFKDEMGKIFHIAKRPLQIDALEDYWLSKLMTKDLAFMKTILLDTESNIKIEDIAKKHHISRKHLNNLVQKNLGKSLIEYRKIFRFRNVINKYQGLKSLTELSCENLFFDQSHLIKDFKSLTEINPNLFFKNVNTANKNVWLFT</sequence>
<accession>A0ABX6TKG8</accession>